<dbReference type="HAMAP" id="MF_01808">
    <property type="entry name" value="Recomb_XerC_XerD"/>
    <property type="match status" value="1"/>
</dbReference>
<feature type="active site" evidence="11">
    <location>
        <position position="302"/>
    </location>
</feature>
<keyword evidence="4 11" id="KW-0963">Cytoplasm</keyword>
<dbReference type="PROSITE" id="PS51900">
    <property type="entry name" value="CB"/>
    <property type="match status" value="1"/>
</dbReference>
<feature type="domain" description="Core-binding (CB)" evidence="14">
    <location>
        <begin position="58"/>
        <end position="144"/>
    </location>
</feature>
<comment type="function">
    <text evidence="11">Site-specific tyrosine recombinase, which acts by catalyzing the cutting and rejoining of the recombining DNA molecules. The XerC-XerD complex is essential to convert dimers of the bacterial chromosome into monomers to permit their segregation at cell division. It also contributes to the segregational stability of plasmids.</text>
</comment>
<evidence type="ECO:0000313" key="16">
    <source>
        <dbReference type="Proteomes" id="UP001221686"/>
    </source>
</evidence>
<feature type="compositionally biased region" description="Gly residues" evidence="12">
    <location>
        <begin position="10"/>
        <end position="21"/>
    </location>
</feature>
<keyword evidence="10 11" id="KW-0131">Cell cycle</keyword>
<comment type="subunit">
    <text evidence="11">Forms a cyclic heterotetrameric complex composed of two molecules of XerC and two molecules of XerD.</text>
</comment>
<protein>
    <recommendedName>
        <fullName evidence="3 11">Tyrosine recombinase XerD</fullName>
    </recommendedName>
</protein>
<sequence length="353" mass="38093">MTPGRRAGPRGAGGEAAGAGRSGRSEWTGPKRQAGGRPGAGRSGRSEGTGPKRQAEGGSLARAIEAYLEHLKVERRLRPNSLLAYGGDLEAFAAHAEAAEVEALAAVSPALLLRFAVGLAQAGLSPRSQARRLTAVRGLFRFLREEGQLEVDPAQALRLPKLPKRLPELLSRGEVEALLVAPGQDGPLALRDTALLELLYATGCRISEALDLTLDRLYLDQAIVRLTGKGDKQRLVPLGSPAIAALQAWLTSGRPELVRGSLRWVFVNHRGGKLSRVGFFLKLREHALAAGITRPISPHKLRHSFATHLLEGGADLRAVQALLGHADIATTEIYTHVTRDHLRERHKRHHPRA</sequence>
<proteinExistence type="inferred from homology"/>
<dbReference type="HAMAP" id="MF_01807">
    <property type="entry name" value="Recomb_XerD"/>
    <property type="match status" value="1"/>
</dbReference>
<dbReference type="Gene3D" id="1.10.443.10">
    <property type="entry name" value="Intergrase catalytic core"/>
    <property type="match status" value="1"/>
</dbReference>
<evidence type="ECO:0000259" key="14">
    <source>
        <dbReference type="PROSITE" id="PS51900"/>
    </source>
</evidence>
<evidence type="ECO:0000256" key="6">
    <source>
        <dbReference type="ARBA" id="ARBA00022829"/>
    </source>
</evidence>
<feature type="active site" evidence="11">
    <location>
        <position position="299"/>
    </location>
</feature>
<name>A0ABT5E1I7_9BACT</name>
<feature type="active site" description="O-(3'-phospho-DNA)-tyrosine intermediate" evidence="11">
    <location>
        <position position="334"/>
    </location>
</feature>
<dbReference type="CDD" id="cd00798">
    <property type="entry name" value="INT_XerDC_C"/>
    <property type="match status" value="1"/>
</dbReference>
<evidence type="ECO:0000256" key="11">
    <source>
        <dbReference type="HAMAP-Rule" id="MF_01807"/>
    </source>
</evidence>
<organism evidence="15 16">
    <name type="scientific">Nannocystis bainbridge</name>
    <dbReference type="NCBI Taxonomy" id="2995303"/>
    <lineage>
        <taxon>Bacteria</taxon>
        <taxon>Pseudomonadati</taxon>
        <taxon>Myxococcota</taxon>
        <taxon>Polyangia</taxon>
        <taxon>Nannocystales</taxon>
        <taxon>Nannocystaceae</taxon>
        <taxon>Nannocystis</taxon>
    </lineage>
</organism>
<dbReference type="Pfam" id="PF02899">
    <property type="entry name" value="Phage_int_SAM_1"/>
    <property type="match status" value="1"/>
</dbReference>
<dbReference type="EMBL" id="JAQNDL010000002">
    <property type="protein sequence ID" value="MDC0719722.1"/>
    <property type="molecule type" value="Genomic_DNA"/>
</dbReference>
<evidence type="ECO:0000256" key="2">
    <source>
        <dbReference type="ARBA" id="ARBA00010450"/>
    </source>
</evidence>
<dbReference type="InterPro" id="IPR011010">
    <property type="entry name" value="DNA_brk_join_enz"/>
</dbReference>
<feature type="domain" description="Tyr recombinase" evidence="13">
    <location>
        <begin position="165"/>
        <end position="347"/>
    </location>
</feature>
<keyword evidence="9 11" id="KW-0233">DNA recombination</keyword>
<feature type="region of interest" description="Disordered" evidence="12">
    <location>
        <begin position="1"/>
        <end position="58"/>
    </location>
</feature>
<dbReference type="NCBIfam" id="NF001399">
    <property type="entry name" value="PRK00283.1"/>
    <property type="match status" value="1"/>
</dbReference>
<keyword evidence="16" id="KW-1185">Reference proteome</keyword>
<dbReference type="Gene3D" id="1.10.150.130">
    <property type="match status" value="1"/>
</dbReference>
<evidence type="ECO:0000259" key="13">
    <source>
        <dbReference type="PROSITE" id="PS51898"/>
    </source>
</evidence>
<dbReference type="RefSeq" id="WP_272088223.1">
    <property type="nucleotide sequence ID" value="NZ_JAQNDL010000002.1"/>
</dbReference>
<evidence type="ECO:0000313" key="15">
    <source>
        <dbReference type="EMBL" id="MDC0719722.1"/>
    </source>
</evidence>
<keyword evidence="6 11" id="KW-0159">Chromosome partition</keyword>
<keyword evidence="7 11" id="KW-0229">DNA integration</keyword>
<dbReference type="SUPFAM" id="SSF56349">
    <property type="entry name" value="DNA breaking-rejoining enzymes"/>
    <property type="match status" value="1"/>
</dbReference>
<feature type="active site" evidence="11">
    <location>
        <position position="205"/>
    </location>
</feature>
<evidence type="ECO:0000256" key="10">
    <source>
        <dbReference type="ARBA" id="ARBA00023306"/>
    </source>
</evidence>
<feature type="active site" evidence="11">
    <location>
        <position position="325"/>
    </location>
</feature>
<dbReference type="Proteomes" id="UP001221686">
    <property type="component" value="Unassembled WGS sequence"/>
</dbReference>
<feature type="active site" evidence="11">
    <location>
        <position position="229"/>
    </location>
</feature>
<accession>A0ABT5E1I7</accession>
<dbReference type="InterPro" id="IPR044068">
    <property type="entry name" value="CB"/>
</dbReference>
<evidence type="ECO:0000256" key="8">
    <source>
        <dbReference type="ARBA" id="ARBA00023125"/>
    </source>
</evidence>
<dbReference type="InterPro" id="IPR002104">
    <property type="entry name" value="Integrase_catalytic"/>
</dbReference>
<evidence type="ECO:0000256" key="9">
    <source>
        <dbReference type="ARBA" id="ARBA00023172"/>
    </source>
</evidence>
<reference evidence="15 16" key="1">
    <citation type="submission" date="2022-11" db="EMBL/GenBank/DDBJ databases">
        <title>Minimal conservation of predation-associated metabolite biosynthetic gene clusters underscores biosynthetic potential of Myxococcota including descriptions for ten novel species: Archangium lansinium sp. nov., Myxococcus landrumus sp. nov., Nannocystis bai.</title>
        <authorList>
            <person name="Ahearne A."/>
            <person name="Stevens C."/>
            <person name="Dowd S."/>
        </authorList>
    </citation>
    <scope>NUCLEOTIDE SEQUENCE [LARGE SCALE GENOMIC DNA]</scope>
    <source>
        <strain evidence="15 16">BB15-2</strain>
    </source>
</reference>
<keyword evidence="5 11" id="KW-0132">Cell division</keyword>
<dbReference type="InterPro" id="IPR011932">
    <property type="entry name" value="Recomb_XerD"/>
</dbReference>
<gene>
    <name evidence="11" type="primary">xerD</name>
    <name evidence="15" type="ORF">POL25_22655</name>
</gene>
<comment type="subcellular location">
    <subcellularLocation>
        <location evidence="1 11">Cytoplasm</location>
    </subcellularLocation>
</comment>
<keyword evidence="8 11" id="KW-0238">DNA-binding</keyword>
<dbReference type="PANTHER" id="PTHR30349:SF81">
    <property type="entry name" value="TYROSINE RECOMBINASE XERC"/>
    <property type="match status" value="1"/>
</dbReference>
<dbReference type="InterPro" id="IPR023009">
    <property type="entry name" value="Tyrosine_recombinase_XerC/XerD"/>
</dbReference>
<comment type="caution">
    <text evidence="15">The sequence shown here is derived from an EMBL/GenBank/DDBJ whole genome shotgun (WGS) entry which is preliminary data.</text>
</comment>
<evidence type="ECO:0000256" key="5">
    <source>
        <dbReference type="ARBA" id="ARBA00022618"/>
    </source>
</evidence>
<dbReference type="PANTHER" id="PTHR30349">
    <property type="entry name" value="PHAGE INTEGRASE-RELATED"/>
    <property type="match status" value="1"/>
</dbReference>
<evidence type="ECO:0000256" key="1">
    <source>
        <dbReference type="ARBA" id="ARBA00004496"/>
    </source>
</evidence>
<dbReference type="InterPro" id="IPR010998">
    <property type="entry name" value="Integrase_recombinase_N"/>
</dbReference>
<dbReference type="InterPro" id="IPR050090">
    <property type="entry name" value="Tyrosine_recombinase_XerCD"/>
</dbReference>
<dbReference type="InterPro" id="IPR013762">
    <property type="entry name" value="Integrase-like_cat_sf"/>
</dbReference>
<dbReference type="PROSITE" id="PS51898">
    <property type="entry name" value="TYR_RECOMBINASE"/>
    <property type="match status" value="1"/>
</dbReference>
<dbReference type="Pfam" id="PF00589">
    <property type="entry name" value="Phage_integrase"/>
    <property type="match status" value="1"/>
</dbReference>
<evidence type="ECO:0000256" key="7">
    <source>
        <dbReference type="ARBA" id="ARBA00022908"/>
    </source>
</evidence>
<dbReference type="InterPro" id="IPR004107">
    <property type="entry name" value="Integrase_SAM-like_N"/>
</dbReference>
<evidence type="ECO:0000256" key="3">
    <source>
        <dbReference type="ARBA" id="ARBA00015810"/>
    </source>
</evidence>
<comment type="similarity">
    <text evidence="2 11">Belongs to the 'phage' integrase family. XerD subfamily.</text>
</comment>
<evidence type="ECO:0000256" key="4">
    <source>
        <dbReference type="ARBA" id="ARBA00022490"/>
    </source>
</evidence>
<evidence type="ECO:0000256" key="12">
    <source>
        <dbReference type="SAM" id="MobiDB-lite"/>
    </source>
</evidence>